<evidence type="ECO:0000313" key="1">
    <source>
        <dbReference type="EnsemblMetazoa" id="ENSAATROPP007332"/>
    </source>
</evidence>
<name>A0AAG5D7P7_ANOAO</name>
<dbReference type="AlphaFoldDB" id="A0AAG5D7P7"/>
<accession>A0AAG5D7P7</accession>
<protein>
    <submittedName>
        <fullName evidence="1">Uncharacterized protein</fullName>
    </submittedName>
</protein>
<evidence type="ECO:0000313" key="2">
    <source>
        <dbReference type="Proteomes" id="UP000075880"/>
    </source>
</evidence>
<proteinExistence type="predicted"/>
<reference evidence="1" key="1">
    <citation type="submission" date="2024-04" db="UniProtKB">
        <authorList>
            <consortium name="EnsemblMetazoa"/>
        </authorList>
    </citation>
    <scope>IDENTIFICATION</scope>
    <source>
        <strain evidence="1">EBRO</strain>
    </source>
</reference>
<dbReference type="Proteomes" id="UP000075880">
    <property type="component" value="Unassembled WGS sequence"/>
</dbReference>
<keyword evidence="2" id="KW-1185">Reference proteome</keyword>
<dbReference type="EnsemblMetazoa" id="ENSAATROPT008161">
    <property type="protein sequence ID" value="ENSAATROPP007332"/>
    <property type="gene ID" value="ENSAATROPG006640"/>
</dbReference>
<organism evidence="1 2">
    <name type="scientific">Anopheles atroparvus</name>
    <name type="common">European mosquito</name>
    <dbReference type="NCBI Taxonomy" id="41427"/>
    <lineage>
        <taxon>Eukaryota</taxon>
        <taxon>Metazoa</taxon>
        <taxon>Ecdysozoa</taxon>
        <taxon>Arthropoda</taxon>
        <taxon>Hexapoda</taxon>
        <taxon>Insecta</taxon>
        <taxon>Pterygota</taxon>
        <taxon>Neoptera</taxon>
        <taxon>Endopterygota</taxon>
        <taxon>Diptera</taxon>
        <taxon>Nematocera</taxon>
        <taxon>Culicoidea</taxon>
        <taxon>Culicidae</taxon>
        <taxon>Anophelinae</taxon>
        <taxon>Anopheles</taxon>
    </lineage>
</organism>
<sequence>MDDVGCRRRRRPSPLLLADRQFIMFRPCSRP</sequence>